<organism evidence="2 3">
    <name type="scientific">Flavobacterium gawalongense</name>
    <dbReference type="NCBI Taxonomy" id="2594432"/>
    <lineage>
        <taxon>Bacteria</taxon>
        <taxon>Pseudomonadati</taxon>
        <taxon>Bacteroidota</taxon>
        <taxon>Flavobacteriia</taxon>
        <taxon>Flavobacteriales</taxon>
        <taxon>Flavobacteriaceae</taxon>
        <taxon>Flavobacterium</taxon>
    </lineage>
</organism>
<protein>
    <recommendedName>
        <fullName evidence="1">DUF7793 domain-containing protein</fullName>
    </recommendedName>
</protein>
<evidence type="ECO:0000259" key="1">
    <source>
        <dbReference type="Pfam" id="PF25056"/>
    </source>
</evidence>
<dbReference type="RefSeq" id="WP_143386805.1">
    <property type="nucleotide sequence ID" value="NZ_VJZM01000008.1"/>
</dbReference>
<evidence type="ECO:0000313" key="3">
    <source>
        <dbReference type="Proteomes" id="UP000318528"/>
    </source>
</evidence>
<dbReference type="EMBL" id="VJZN01000007">
    <property type="protein sequence ID" value="TRX07788.1"/>
    <property type="molecule type" value="Genomic_DNA"/>
</dbReference>
<proteinExistence type="predicted"/>
<dbReference type="Gene3D" id="3.40.970.30">
    <property type="entry name" value="yp_829618.1 like domains"/>
    <property type="match status" value="1"/>
</dbReference>
<gene>
    <name evidence="2" type="ORF">FNW12_05865</name>
</gene>
<dbReference type="Pfam" id="PF25056">
    <property type="entry name" value="DUF7793"/>
    <property type="match status" value="1"/>
</dbReference>
<dbReference type="InterPro" id="IPR056695">
    <property type="entry name" value="DUF7793"/>
</dbReference>
<sequence>MKEVENDFVKFWFENDILFSQFQKDTALNLDRIKQVIQMREKISGEQKQYWLFDITNLKTVTKEARDYAAKYGHDFICANAVLVNSYVTKFMFNSYLKLNKPDFPFLFFTKKEKAIEWLLEIKAKKEARLIVLKNVSFLKTFS</sequence>
<reference evidence="2 3" key="1">
    <citation type="submission" date="2019-07" db="EMBL/GenBank/DDBJ databases">
        <title>Novel species of Flavobacterium.</title>
        <authorList>
            <person name="Liu Q."/>
            <person name="Xin Y.-H."/>
        </authorList>
    </citation>
    <scope>NUCLEOTIDE SEQUENCE [LARGE SCALE GENOMIC DNA]</scope>
    <source>
        <strain evidence="2 3">GSP39</strain>
    </source>
</reference>
<accession>A0ABY3CMV2</accession>
<comment type="caution">
    <text evidence="2">The sequence shown here is derived from an EMBL/GenBank/DDBJ whole genome shotgun (WGS) entry which is preliminary data.</text>
</comment>
<feature type="domain" description="DUF7793" evidence="1">
    <location>
        <begin position="11"/>
        <end position="122"/>
    </location>
</feature>
<dbReference type="Proteomes" id="UP000318528">
    <property type="component" value="Unassembled WGS sequence"/>
</dbReference>
<keyword evidence="3" id="KW-1185">Reference proteome</keyword>
<evidence type="ECO:0000313" key="2">
    <source>
        <dbReference type="EMBL" id="TRX07788.1"/>
    </source>
</evidence>
<name>A0ABY3CMV2_9FLAO</name>